<organism evidence="1 2">
    <name type="scientific">Bos mutus</name>
    <name type="common">wild yak</name>
    <dbReference type="NCBI Taxonomy" id="72004"/>
    <lineage>
        <taxon>Eukaryota</taxon>
        <taxon>Metazoa</taxon>
        <taxon>Chordata</taxon>
        <taxon>Craniata</taxon>
        <taxon>Vertebrata</taxon>
        <taxon>Euteleostomi</taxon>
        <taxon>Mammalia</taxon>
        <taxon>Eutheria</taxon>
        <taxon>Laurasiatheria</taxon>
        <taxon>Artiodactyla</taxon>
        <taxon>Ruminantia</taxon>
        <taxon>Pecora</taxon>
        <taxon>Bovidae</taxon>
        <taxon>Bovinae</taxon>
        <taxon>Bos</taxon>
    </lineage>
</organism>
<name>A0A6B0S259_9CETA</name>
<dbReference type="Proteomes" id="UP000322234">
    <property type="component" value="Unassembled WGS sequence"/>
</dbReference>
<proteinExistence type="predicted"/>
<evidence type="ECO:0000313" key="1">
    <source>
        <dbReference type="EMBL" id="MXQ94384.1"/>
    </source>
</evidence>
<evidence type="ECO:0000313" key="2">
    <source>
        <dbReference type="Proteomes" id="UP000322234"/>
    </source>
</evidence>
<dbReference type="EMBL" id="VBQZ03000109">
    <property type="protein sequence ID" value="MXQ94384.1"/>
    <property type="molecule type" value="Genomic_DNA"/>
</dbReference>
<accession>A0A6B0S259</accession>
<keyword evidence="2" id="KW-1185">Reference proteome</keyword>
<sequence>MALECESLAPGNGFLHSTRRSWKWAEWPQKLLGLVSDAGAMFQGRVLDPPLTIPVVDWMPSERNSPVLALSYPQHTGNSITLRPTFNGFLFDSPEKGSARRWGAKCSTPPAISVLEPV</sequence>
<comment type="caution">
    <text evidence="1">The sequence shown here is derived from an EMBL/GenBank/DDBJ whole genome shotgun (WGS) entry which is preliminary data.</text>
</comment>
<dbReference type="AlphaFoldDB" id="A0A6B0S259"/>
<protein>
    <submittedName>
        <fullName evidence="1">Uncharacterized protein</fullName>
    </submittedName>
</protein>
<reference evidence="1" key="1">
    <citation type="submission" date="2019-10" db="EMBL/GenBank/DDBJ databases">
        <title>The sequence and de novo assembly of the wild yak genome.</title>
        <authorList>
            <person name="Liu Y."/>
        </authorList>
    </citation>
    <scope>NUCLEOTIDE SEQUENCE [LARGE SCALE GENOMIC DNA]</scope>
    <source>
        <strain evidence="1">WY2019</strain>
    </source>
</reference>
<gene>
    <name evidence="1" type="ORF">E5288_WYG001161</name>
</gene>